<dbReference type="CDD" id="cd02208">
    <property type="entry name" value="cupin_RmlC-like"/>
    <property type="match status" value="1"/>
</dbReference>
<dbReference type="PANTHER" id="PTHR43346">
    <property type="entry name" value="LIGAND BINDING DOMAIN PROTEIN, PUTATIVE (AFU_ORTHOLOGUE AFUA_6G14370)-RELATED"/>
    <property type="match status" value="1"/>
</dbReference>
<evidence type="ECO:0000313" key="3">
    <source>
        <dbReference type="Proteomes" id="UP000664073"/>
    </source>
</evidence>
<dbReference type="RefSeq" id="WP_207845749.1">
    <property type="nucleotide sequence ID" value="NZ_JAFVMH010000003.1"/>
</dbReference>
<dbReference type="InterPro" id="IPR014710">
    <property type="entry name" value="RmlC-like_jellyroll"/>
</dbReference>
<dbReference type="InterPro" id="IPR052538">
    <property type="entry name" value="Flavonoid_dioxygenase-like"/>
</dbReference>
<comment type="caution">
    <text evidence="2">The sequence shown here is derived from an EMBL/GenBank/DDBJ whole genome shotgun (WGS) entry which is preliminary data.</text>
</comment>
<evidence type="ECO:0000259" key="1">
    <source>
        <dbReference type="Pfam" id="PF07883"/>
    </source>
</evidence>
<dbReference type="Gene3D" id="2.60.120.10">
    <property type="entry name" value="Jelly Rolls"/>
    <property type="match status" value="1"/>
</dbReference>
<evidence type="ECO:0000313" key="2">
    <source>
        <dbReference type="EMBL" id="MBO1325073.1"/>
    </source>
</evidence>
<gene>
    <name evidence="2" type="ORF">J2D77_07920</name>
</gene>
<accession>A0A939KM94</accession>
<keyword evidence="3" id="KW-1185">Reference proteome</keyword>
<dbReference type="InterPro" id="IPR011051">
    <property type="entry name" value="RmlC_Cupin_sf"/>
</dbReference>
<dbReference type="SUPFAM" id="SSF51182">
    <property type="entry name" value="RmlC-like cupins"/>
    <property type="match status" value="1"/>
</dbReference>
<dbReference type="Pfam" id="PF07883">
    <property type="entry name" value="Cupin_2"/>
    <property type="match status" value="1"/>
</dbReference>
<dbReference type="AlphaFoldDB" id="A0A939KM94"/>
<dbReference type="PANTHER" id="PTHR43346:SF1">
    <property type="entry name" value="QUERCETIN 2,3-DIOXYGENASE-RELATED"/>
    <property type="match status" value="1"/>
</dbReference>
<proteinExistence type="predicted"/>
<protein>
    <submittedName>
        <fullName evidence="2">Cupin domain-containing protein</fullName>
    </submittedName>
</protein>
<dbReference type="InterPro" id="IPR013096">
    <property type="entry name" value="Cupin_2"/>
</dbReference>
<feature type="domain" description="Cupin type-2" evidence="1">
    <location>
        <begin position="40"/>
        <end position="105"/>
    </location>
</feature>
<organism evidence="2 3">
    <name type="scientific">Acetobacter garciniae</name>
    <dbReference type="NCBI Taxonomy" id="2817435"/>
    <lineage>
        <taxon>Bacteria</taxon>
        <taxon>Pseudomonadati</taxon>
        <taxon>Pseudomonadota</taxon>
        <taxon>Alphaproteobacteria</taxon>
        <taxon>Acetobacterales</taxon>
        <taxon>Acetobacteraceae</taxon>
        <taxon>Acetobacter</taxon>
    </lineage>
</organism>
<sequence length="144" mass="16218">MQTGIVHEKTGLNNVVWDVLGQTYWPAAFCDSTFAFDTLFPHGTFVPPHIHPDQDEFIRILEGEFEFVVDGVIMPGKAGDLISLPRGTKHGIFNKSGRDTRALFWVSPSQKLYDLFAQLDGLKDPKEVVRVSAEHNIFFDPLTD</sequence>
<dbReference type="Proteomes" id="UP000664073">
    <property type="component" value="Unassembled WGS sequence"/>
</dbReference>
<reference evidence="2" key="1">
    <citation type="submission" date="2021-03" db="EMBL/GenBank/DDBJ databases">
        <title>The complete genome sequence of Acetobacter sp. TBRC 12339.</title>
        <authorList>
            <person name="Charoenyingcharoen P."/>
            <person name="Yukphan P."/>
        </authorList>
    </citation>
    <scope>NUCLEOTIDE SEQUENCE</scope>
    <source>
        <strain evidence="2">TBRC 12339</strain>
    </source>
</reference>
<name>A0A939KM94_9PROT</name>
<dbReference type="EMBL" id="JAFVMH010000003">
    <property type="protein sequence ID" value="MBO1325073.1"/>
    <property type="molecule type" value="Genomic_DNA"/>
</dbReference>